<keyword evidence="3 7" id="KW-0813">Transport</keyword>
<feature type="transmembrane region" description="Helical" evidence="8">
    <location>
        <begin position="141"/>
        <end position="158"/>
    </location>
</feature>
<name>A0A172M590_CHORE</name>
<proteinExistence type="evidence at transcript level"/>
<dbReference type="GO" id="GO:0015250">
    <property type="term" value="F:water channel activity"/>
    <property type="evidence" value="ECO:0007669"/>
    <property type="project" value="TreeGrafter"/>
</dbReference>
<keyword evidence="5 8" id="KW-1133">Transmembrane helix</keyword>
<organism evidence="9">
    <name type="scientific">Chondrosia reniformis</name>
    <name type="common">Kidney sponge</name>
    <dbReference type="NCBI Taxonomy" id="68574"/>
    <lineage>
        <taxon>Eukaryota</taxon>
        <taxon>Metazoa</taxon>
        <taxon>Porifera</taxon>
        <taxon>Demospongiae</taxon>
        <taxon>Verongimorpha</taxon>
        <taxon>Chondrillida</taxon>
        <taxon>Chondrillidae</taxon>
        <taxon>Chondrosia</taxon>
    </lineage>
</organism>
<dbReference type="Gene3D" id="1.20.1080.10">
    <property type="entry name" value="Glycerol uptake facilitator protein"/>
    <property type="match status" value="1"/>
</dbReference>
<dbReference type="PROSITE" id="PS00221">
    <property type="entry name" value="MIP"/>
    <property type="match status" value="1"/>
</dbReference>
<evidence type="ECO:0000256" key="1">
    <source>
        <dbReference type="ARBA" id="ARBA00004141"/>
    </source>
</evidence>
<evidence type="ECO:0000256" key="6">
    <source>
        <dbReference type="ARBA" id="ARBA00023136"/>
    </source>
</evidence>
<evidence type="ECO:0000256" key="8">
    <source>
        <dbReference type="SAM" id="Phobius"/>
    </source>
</evidence>
<dbReference type="PRINTS" id="PR00783">
    <property type="entry name" value="MINTRINSICP"/>
</dbReference>
<evidence type="ECO:0000256" key="2">
    <source>
        <dbReference type="ARBA" id="ARBA00006175"/>
    </source>
</evidence>
<dbReference type="GO" id="GO:0005886">
    <property type="term" value="C:plasma membrane"/>
    <property type="evidence" value="ECO:0007669"/>
    <property type="project" value="TreeGrafter"/>
</dbReference>
<feature type="transmembrane region" description="Helical" evidence="8">
    <location>
        <begin position="170"/>
        <end position="190"/>
    </location>
</feature>
<feature type="transmembrane region" description="Helical" evidence="8">
    <location>
        <begin position="97"/>
        <end position="121"/>
    </location>
</feature>
<evidence type="ECO:0000313" key="9">
    <source>
        <dbReference type="EMBL" id="ANC85005.1"/>
    </source>
</evidence>
<dbReference type="SUPFAM" id="SSF81338">
    <property type="entry name" value="Aquaporin-like"/>
    <property type="match status" value="1"/>
</dbReference>
<comment type="subcellular location">
    <subcellularLocation>
        <location evidence="1">Membrane</location>
        <topology evidence="1">Multi-pass membrane protein</topology>
    </subcellularLocation>
</comment>
<evidence type="ECO:0000256" key="4">
    <source>
        <dbReference type="ARBA" id="ARBA00022692"/>
    </source>
</evidence>
<evidence type="ECO:0000256" key="3">
    <source>
        <dbReference type="ARBA" id="ARBA00022448"/>
    </source>
</evidence>
<comment type="similarity">
    <text evidence="2 7">Belongs to the MIP/aquaporin (TC 1.A.8) family.</text>
</comment>
<reference evidence="9" key="1">
    <citation type="submission" date="2015-05" db="EMBL/GenBank/DDBJ databases">
        <title>Aquaporin in Chondrosia reniformis Nardo 1847 and its possible role in interaction between cells and engulfed siliceous particles.</title>
        <authorList>
            <person name="Ferrando S."/>
            <person name="Gallus L."/>
            <person name="Pozzolini M."/>
            <person name="Gambardella C."/>
            <person name="Millo E."/>
            <person name="Damonte G."/>
            <person name="Giovine M."/>
        </authorList>
    </citation>
    <scope>NUCLEOTIDE SEQUENCE</scope>
</reference>
<protein>
    <submittedName>
        <fullName evidence="9">Aquaporin 8-like protein</fullName>
    </submittedName>
</protein>
<dbReference type="PANTHER" id="PTHR19139">
    <property type="entry name" value="AQUAPORIN TRANSPORTER"/>
    <property type="match status" value="1"/>
</dbReference>
<feature type="transmembrane region" description="Helical" evidence="8">
    <location>
        <begin position="221"/>
        <end position="247"/>
    </location>
</feature>
<sequence>MGTFGWISALKTKKFWVNLVHRSLAEFYGTCGFVFVSVLSTSSHTGTDGPSPSSVVTVALSHGLGLMGMVAAFGHVSGGHFNPAVTLGAFISGRINWLTALCYVLVQIAGGICGCLIVLVLGNSYITTSIHTLGPNVSPGQGILVEMMLTAFFVTTIINCAMDKKSTSKWIAALCIGLALTAAILAGFHITGGSLNPARSLGPLVAAMVAQEPLSIWKDHYVYWLGPLCGALFAGVSCRFPLSSAAIMPDLLKRKRTQGEEDRTE</sequence>
<dbReference type="EMBL" id="KR780752">
    <property type="protein sequence ID" value="ANC85005.1"/>
    <property type="molecule type" value="mRNA"/>
</dbReference>
<feature type="transmembrane region" description="Helical" evidence="8">
    <location>
        <begin position="23"/>
        <end position="42"/>
    </location>
</feature>
<accession>A0A172M590</accession>
<evidence type="ECO:0000256" key="5">
    <source>
        <dbReference type="ARBA" id="ARBA00022989"/>
    </source>
</evidence>
<keyword evidence="4 7" id="KW-0812">Transmembrane</keyword>
<dbReference type="PANTHER" id="PTHR19139:SF284">
    <property type="entry name" value="AQUAPORIN"/>
    <property type="match status" value="1"/>
</dbReference>
<feature type="transmembrane region" description="Helical" evidence="8">
    <location>
        <begin position="54"/>
        <end position="76"/>
    </location>
</feature>
<dbReference type="InterPro" id="IPR022357">
    <property type="entry name" value="MIP_CS"/>
</dbReference>
<dbReference type="InterPro" id="IPR023271">
    <property type="entry name" value="Aquaporin-like"/>
</dbReference>
<keyword evidence="6 8" id="KW-0472">Membrane</keyword>
<dbReference type="InterPro" id="IPR034294">
    <property type="entry name" value="Aquaporin_transptr"/>
</dbReference>
<evidence type="ECO:0000256" key="7">
    <source>
        <dbReference type="RuleBase" id="RU000477"/>
    </source>
</evidence>
<dbReference type="AlphaFoldDB" id="A0A172M590"/>
<dbReference type="Pfam" id="PF00230">
    <property type="entry name" value="MIP"/>
    <property type="match status" value="1"/>
</dbReference>
<dbReference type="InterPro" id="IPR000425">
    <property type="entry name" value="MIP"/>
</dbReference>